<reference evidence="4" key="1">
    <citation type="submission" date="2025-08" db="UniProtKB">
        <authorList>
            <consortium name="Ensembl"/>
        </authorList>
    </citation>
    <scope>IDENTIFICATION</scope>
</reference>
<dbReference type="Gene3D" id="3.40.50.300">
    <property type="entry name" value="P-loop containing nucleotide triphosphate hydrolases"/>
    <property type="match status" value="2"/>
</dbReference>
<evidence type="ECO:0000256" key="1">
    <source>
        <dbReference type="RuleBase" id="RU004560"/>
    </source>
</evidence>
<feature type="coiled-coil region" evidence="2">
    <location>
        <begin position="279"/>
        <end position="317"/>
    </location>
</feature>
<dbReference type="PANTHER" id="PTHR32046:SF11">
    <property type="entry name" value="IMMUNE-ASSOCIATED NUCLEOTIDE-BINDING PROTEIN 10-LIKE"/>
    <property type="match status" value="1"/>
</dbReference>
<reference evidence="4" key="2">
    <citation type="submission" date="2025-09" db="UniProtKB">
        <authorList>
            <consortium name="Ensembl"/>
        </authorList>
    </citation>
    <scope>IDENTIFICATION</scope>
</reference>
<feature type="coiled-coil region" evidence="2">
    <location>
        <begin position="926"/>
        <end position="953"/>
    </location>
</feature>
<dbReference type="GO" id="GO:0005525">
    <property type="term" value="F:GTP binding"/>
    <property type="evidence" value="ECO:0007669"/>
    <property type="project" value="UniProtKB-KW"/>
</dbReference>
<dbReference type="InterPro" id="IPR027417">
    <property type="entry name" value="P-loop_NTPase"/>
</dbReference>
<protein>
    <recommendedName>
        <fullName evidence="3">AAA+ ATPase domain-containing protein</fullName>
    </recommendedName>
</protein>
<evidence type="ECO:0000256" key="2">
    <source>
        <dbReference type="SAM" id="Coils"/>
    </source>
</evidence>
<feature type="domain" description="AAA+ ATPase" evidence="3">
    <location>
        <begin position="544"/>
        <end position="723"/>
    </location>
</feature>
<feature type="coiled-coil region" evidence="2">
    <location>
        <begin position="785"/>
        <end position="815"/>
    </location>
</feature>
<evidence type="ECO:0000313" key="4">
    <source>
        <dbReference type="Ensembl" id="ENSPMEP00000002030.1"/>
    </source>
</evidence>
<dbReference type="STRING" id="48701.ENSPMEP00000002030"/>
<dbReference type="SMART" id="SM00382">
    <property type="entry name" value="AAA"/>
    <property type="match status" value="2"/>
</dbReference>
<dbReference type="Pfam" id="PF00735">
    <property type="entry name" value="Septin"/>
    <property type="match status" value="2"/>
</dbReference>
<keyword evidence="2" id="KW-0175">Coiled coil</keyword>
<dbReference type="PROSITE" id="PS00675">
    <property type="entry name" value="SIGMA54_INTERACT_1"/>
    <property type="match status" value="1"/>
</dbReference>
<sequence>MDIGLISVGCPTVRRLKTKKQTFGTLTRVTIGEKNVKKINKTILVVGEAGTGKSALINALVNYTMGVRFEDEVWFQVVEEEENGQTSDVIVYDIFDFEDKPLPYSLTIIDTPGCGSQRGMDCDVTVSQRLFDLFRSEDGVREIHAVAMVMKASENQLSDSLSYIFESMMPLFGKGLQNNTVALITHSDGTIPTVALKALKDARTPCVKDMDSQPIHFTVNNCQNESRTEETSLDLEKAWRVTEEGLSRFMFFLEKASPQQLQVKFGFKSQIRLAASIQNLEEKIKLNELKQQENRQLQEALKKLKEEKNENIIEVDEVCIEEEPIGGEMSFFQSAVCCTVCKENCHYPGCTMALSPEECEVMDFSHCTVCTGKCPVSTHVKANWRYVAKTKKVQRTKEEYKKMYKKKASHYNLKLLEILGKEIKSLKSEKTQLIENSFKKVVSLDQTVLKVCSLSTYVSLDFLIEKMEEKGDSEKQQKLQEIDHQMDGGVKALLNCNNNSPQEIFPSRDLIRSGCPAVYQLKTKKKVFGTLTRLTVGTRKRNKPNKTILLVGETGAGKSTLINALVNYAMGVTFEDKIWFQIVEDENRRQIESQTSDVIVYQIFGFEGKTLPFSLTIIDTPGYGDTRGIERDVIVSERLFELFRSEHGIQELHAVGLVVKSSVNRLSDRLKYIFDSVMSLFGKDIEKNIVALVTHSNGRKPNDLLGALNAAKIKCAKDEKEQPVYFLFNNCQHEERIEEERHKNADKITMKGLSGFTAFLEKTAPRKLDMTLDVLNERIRLSACIQNLEERIRLSELKEAEIEQIKEALKIHEKNKINDKVTVEFDEAYKGKEAIEGDIWLMTLVKGAVCCTICEENCHYPGCSTSRKPEDCEVMKDGRCTVCTLKCPSSAHVKGKWRYVNKTKRVQRSLGEIQRKSKQENGLDFLVNLEKDLKKLKAEKSQLLEEALQHIDNLGQIALKVNSVSTFVPYDFLIEKLNDREEANKIRKLEEMKSKEDEGTRTIIQSMWGKMKATTKKIQKALIK</sequence>
<dbReference type="InterPro" id="IPR025662">
    <property type="entry name" value="Sigma_54_int_dom_ATP-bd_1"/>
</dbReference>
<proteinExistence type="inferred from homology"/>
<evidence type="ECO:0000313" key="5">
    <source>
        <dbReference type="Proteomes" id="UP000261480"/>
    </source>
</evidence>
<name>A0A3B3WGS4_9TELE</name>
<evidence type="ECO:0000259" key="3">
    <source>
        <dbReference type="SMART" id="SM00382"/>
    </source>
</evidence>
<dbReference type="Ensembl" id="ENSPMET00000013210.1">
    <property type="protein sequence ID" value="ENSPMEP00000002030.1"/>
    <property type="gene ID" value="ENSPMEG00000003019.1"/>
</dbReference>
<comment type="similarity">
    <text evidence="1">Belongs to the TRAFAC class TrmE-Era-EngA-EngB-Septin-like GTPase superfamily. Septin GTPase family.</text>
</comment>
<dbReference type="InterPro" id="IPR003593">
    <property type="entry name" value="AAA+_ATPase"/>
</dbReference>
<keyword evidence="1" id="KW-0342">GTP-binding</keyword>
<dbReference type="InterPro" id="IPR030379">
    <property type="entry name" value="G_SEPTIN_dom"/>
</dbReference>
<dbReference type="Proteomes" id="UP000261480">
    <property type="component" value="Unplaced"/>
</dbReference>
<keyword evidence="1" id="KW-0547">Nucleotide-binding</keyword>
<dbReference type="PANTHER" id="PTHR32046">
    <property type="entry name" value="G DOMAIN-CONTAINING PROTEIN"/>
    <property type="match status" value="1"/>
</dbReference>
<dbReference type="SUPFAM" id="SSF52540">
    <property type="entry name" value="P-loop containing nucleoside triphosphate hydrolases"/>
    <property type="match status" value="2"/>
</dbReference>
<organism evidence="4 5">
    <name type="scientific">Poecilia mexicana</name>
    <dbReference type="NCBI Taxonomy" id="48701"/>
    <lineage>
        <taxon>Eukaryota</taxon>
        <taxon>Metazoa</taxon>
        <taxon>Chordata</taxon>
        <taxon>Craniata</taxon>
        <taxon>Vertebrata</taxon>
        <taxon>Euteleostomi</taxon>
        <taxon>Actinopterygii</taxon>
        <taxon>Neopterygii</taxon>
        <taxon>Teleostei</taxon>
        <taxon>Neoteleostei</taxon>
        <taxon>Acanthomorphata</taxon>
        <taxon>Ovalentaria</taxon>
        <taxon>Atherinomorphae</taxon>
        <taxon>Cyprinodontiformes</taxon>
        <taxon>Poeciliidae</taxon>
        <taxon>Poeciliinae</taxon>
        <taxon>Poecilia</taxon>
    </lineage>
</organism>
<feature type="domain" description="AAA+ ATPase" evidence="3">
    <location>
        <begin position="39"/>
        <end position="214"/>
    </location>
</feature>
<dbReference type="AlphaFoldDB" id="A0A3B3WGS4"/>
<keyword evidence="5" id="KW-1185">Reference proteome</keyword>
<accession>A0A3B3WGS4</accession>